<dbReference type="NCBIfam" id="NF009395">
    <property type="entry name" value="PRK12755.1"/>
    <property type="match status" value="1"/>
</dbReference>
<evidence type="ECO:0000256" key="6">
    <source>
        <dbReference type="ARBA" id="ARBA00023141"/>
    </source>
</evidence>
<comment type="similarity">
    <text evidence="3 8">Belongs to the class-I DAHP synthase family.</text>
</comment>
<dbReference type="Gene3D" id="3.20.20.70">
    <property type="entry name" value="Aldolase class I"/>
    <property type="match status" value="1"/>
</dbReference>
<sequence>MTVDVAPAAPGFVSELLTPGQLKRLIPRSAASATTVQQARRNVRSILQGRSDRLLVVIGPCSIHDCMAARHYARRLLQMREQWGQELEIVMRAYLEKPRTTLGWTGLLNDPFLDGSGLISHGLEIGRSLLEELNAMGVPVAHEIVAPATMSYLDDLLSWVAVGARTSASPVHRQLASGLDMPVGFKNGVEGQVQVAVDAIQSARHPHSYVAVRPQGTLGVYSSLGNQDAHLVMRGGRQPNYDEDSLAAAAALLRKAGLHEALVVDASHGNSQKDHHRQSMVCADLAGQISGGNRSIVGVMVESNLRSGRQDLLAGRTPDPELSITDACIGWDESAEVLRLLAEAVRARRSRSLQPAPEVAC</sequence>
<comment type="caution">
    <text evidence="10">The sequence shown here is derived from an EMBL/GenBank/DDBJ whole genome shotgun (WGS) entry which is preliminary data.</text>
</comment>
<dbReference type="Pfam" id="PF00793">
    <property type="entry name" value="DAHP_synth_1"/>
    <property type="match status" value="1"/>
</dbReference>
<proteinExistence type="inferred from homology"/>
<dbReference type="InterPro" id="IPR006219">
    <property type="entry name" value="DAHP_synth_1"/>
</dbReference>
<dbReference type="PANTHER" id="PTHR21225">
    <property type="entry name" value="PHOSPHO-2-DEHYDRO-3-DEOXYHEPTONATE ALDOLASE DAHP SYNTHETASE"/>
    <property type="match status" value="1"/>
</dbReference>
<evidence type="ECO:0000256" key="2">
    <source>
        <dbReference type="ARBA" id="ARBA00004688"/>
    </source>
</evidence>
<reference evidence="10 11" key="1">
    <citation type="submission" date="2024-05" db="EMBL/GenBank/DDBJ databases">
        <title>Roseateles sp. 2.12 16S ribosomal RNA gene Genome sequencing and assembly.</title>
        <authorList>
            <person name="Woo H."/>
        </authorList>
    </citation>
    <scope>NUCLEOTIDE SEQUENCE [LARGE SCALE GENOMIC DNA]</scope>
    <source>
        <strain evidence="10 11">2.12</strain>
    </source>
</reference>
<evidence type="ECO:0000313" key="11">
    <source>
        <dbReference type="Proteomes" id="UP001462640"/>
    </source>
</evidence>
<organism evidence="10 11">
    <name type="scientific">Roseateles flavus</name>
    <dbReference type="NCBI Taxonomy" id="3149041"/>
    <lineage>
        <taxon>Bacteria</taxon>
        <taxon>Pseudomonadati</taxon>
        <taxon>Pseudomonadota</taxon>
        <taxon>Betaproteobacteria</taxon>
        <taxon>Burkholderiales</taxon>
        <taxon>Sphaerotilaceae</taxon>
        <taxon>Roseateles</taxon>
    </lineage>
</organism>
<keyword evidence="6 8" id="KW-0057">Aromatic amino acid biosynthesis</keyword>
<comment type="catalytic activity">
    <reaction evidence="7 8">
        <text>D-erythrose 4-phosphate + phosphoenolpyruvate + H2O = 7-phospho-2-dehydro-3-deoxy-D-arabino-heptonate + phosphate</text>
        <dbReference type="Rhea" id="RHEA:14717"/>
        <dbReference type="ChEBI" id="CHEBI:15377"/>
        <dbReference type="ChEBI" id="CHEBI:16897"/>
        <dbReference type="ChEBI" id="CHEBI:43474"/>
        <dbReference type="ChEBI" id="CHEBI:58394"/>
        <dbReference type="ChEBI" id="CHEBI:58702"/>
        <dbReference type="EC" id="2.5.1.54"/>
    </reaction>
</comment>
<evidence type="ECO:0000256" key="3">
    <source>
        <dbReference type="ARBA" id="ARBA00007985"/>
    </source>
</evidence>
<dbReference type="InterPro" id="IPR013785">
    <property type="entry name" value="Aldolase_TIM"/>
</dbReference>
<dbReference type="PANTHER" id="PTHR21225:SF12">
    <property type="entry name" value="PHOSPHO-2-DEHYDRO-3-DEOXYHEPTONATE ALDOLASE, TYROSINE-INHIBITED"/>
    <property type="match status" value="1"/>
</dbReference>
<dbReference type="EMBL" id="JBDPZC010000006">
    <property type="protein sequence ID" value="MEO3713832.1"/>
    <property type="molecule type" value="Genomic_DNA"/>
</dbReference>
<protein>
    <recommendedName>
        <fullName evidence="8">Phospho-2-dehydro-3-deoxyheptonate aldolase</fullName>
        <ecNumber evidence="8">2.5.1.54</ecNumber>
    </recommendedName>
</protein>
<dbReference type="EC" id="2.5.1.54" evidence="8"/>
<evidence type="ECO:0000256" key="1">
    <source>
        <dbReference type="ARBA" id="ARBA00003726"/>
    </source>
</evidence>
<evidence type="ECO:0000256" key="5">
    <source>
        <dbReference type="ARBA" id="ARBA00022679"/>
    </source>
</evidence>
<evidence type="ECO:0000259" key="9">
    <source>
        <dbReference type="Pfam" id="PF00793"/>
    </source>
</evidence>
<dbReference type="Proteomes" id="UP001462640">
    <property type="component" value="Unassembled WGS sequence"/>
</dbReference>
<dbReference type="InterPro" id="IPR006218">
    <property type="entry name" value="DAHP1/KDSA"/>
</dbReference>
<evidence type="ECO:0000313" key="10">
    <source>
        <dbReference type="EMBL" id="MEO3713832.1"/>
    </source>
</evidence>
<dbReference type="GO" id="GO:0003849">
    <property type="term" value="F:3-deoxy-7-phosphoheptulonate synthase activity"/>
    <property type="evidence" value="ECO:0007669"/>
    <property type="project" value="UniProtKB-EC"/>
</dbReference>
<keyword evidence="5 8" id="KW-0808">Transferase</keyword>
<dbReference type="NCBIfam" id="TIGR00034">
    <property type="entry name" value="aroFGH"/>
    <property type="match status" value="1"/>
</dbReference>
<feature type="domain" description="DAHP synthetase I/KDSA" evidence="9">
    <location>
        <begin position="45"/>
        <end position="337"/>
    </location>
</feature>
<evidence type="ECO:0000256" key="4">
    <source>
        <dbReference type="ARBA" id="ARBA00022605"/>
    </source>
</evidence>
<dbReference type="RefSeq" id="WP_347610609.1">
    <property type="nucleotide sequence ID" value="NZ_JBDPZC010000006.1"/>
</dbReference>
<keyword evidence="11" id="KW-1185">Reference proteome</keyword>
<name>A0ABV0GFS4_9BURK</name>
<comment type="function">
    <text evidence="1 8">Stereospecific condensation of phosphoenolpyruvate (PEP) and D-erythrose-4-phosphate (E4P) giving rise to 3-deoxy-D-arabino-heptulosonate-7-phosphate (DAHP).</text>
</comment>
<dbReference type="PIRSF" id="PIRSF001361">
    <property type="entry name" value="DAHP_synthase"/>
    <property type="match status" value="1"/>
</dbReference>
<keyword evidence="4 8" id="KW-0028">Amino-acid biosynthesis</keyword>
<accession>A0ABV0GFS4</accession>
<dbReference type="SUPFAM" id="SSF51569">
    <property type="entry name" value="Aldolase"/>
    <property type="match status" value="1"/>
</dbReference>
<gene>
    <name evidence="10" type="ORF">ABDJ40_13790</name>
</gene>
<comment type="pathway">
    <text evidence="2 8">Metabolic intermediate biosynthesis; chorismate biosynthesis; chorismate from D-erythrose 4-phosphate and phosphoenolpyruvate: step 1/7.</text>
</comment>
<evidence type="ECO:0000256" key="8">
    <source>
        <dbReference type="PIRNR" id="PIRNR001361"/>
    </source>
</evidence>
<evidence type="ECO:0000256" key="7">
    <source>
        <dbReference type="ARBA" id="ARBA00047508"/>
    </source>
</evidence>